<name>A0ABU5C5I4_9BACI</name>
<comment type="caution">
    <text evidence="1">The sequence shown here is derived from an EMBL/GenBank/DDBJ whole genome shotgun (WGS) entry which is preliminary data.</text>
</comment>
<dbReference type="EMBL" id="JAWDIP010000003">
    <property type="protein sequence ID" value="MDY0394455.1"/>
    <property type="molecule type" value="Genomic_DNA"/>
</dbReference>
<dbReference type="SUPFAM" id="SSF103190">
    <property type="entry name" value="Sensory domain-like"/>
    <property type="match status" value="1"/>
</dbReference>
<sequence>MKIRLKKRALGLAKTIAGMPELKDAFQQDDPTGVIQKLVEPIRKEAGAQFIVVGNKKGNPLFPSLYG</sequence>
<reference evidence="1 2" key="1">
    <citation type="submission" date="2023-10" db="EMBL/GenBank/DDBJ databases">
        <title>Virgibacillus halophilus 5B73C genome.</title>
        <authorList>
            <person name="Miliotis G."/>
            <person name="Sengupta P."/>
            <person name="Hameed A."/>
            <person name="Chuvochina M."/>
            <person name="Mcdonagh F."/>
            <person name="Simpson A.C."/>
            <person name="Singh N.K."/>
            <person name="Rekha P.D."/>
            <person name="Raman K."/>
            <person name="Hugenholtz P."/>
            <person name="Venkateswaran K."/>
        </authorList>
    </citation>
    <scope>NUCLEOTIDE SEQUENCE [LARGE SCALE GENOMIC DNA]</scope>
    <source>
        <strain evidence="1 2">5B73C</strain>
    </source>
</reference>
<accession>A0ABU5C5I4</accession>
<protein>
    <submittedName>
        <fullName evidence="1">Uncharacterized protein</fullName>
    </submittedName>
</protein>
<gene>
    <name evidence="1" type="ORF">RWE15_08360</name>
</gene>
<dbReference type="InterPro" id="IPR029151">
    <property type="entry name" value="Sensor-like_sf"/>
</dbReference>
<evidence type="ECO:0000313" key="2">
    <source>
        <dbReference type="Proteomes" id="UP001281447"/>
    </source>
</evidence>
<organism evidence="1 2">
    <name type="scientific">Tigheibacillus halophilus</name>
    <dbReference type="NCBI Taxonomy" id="361280"/>
    <lineage>
        <taxon>Bacteria</taxon>
        <taxon>Bacillati</taxon>
        <taxon>Bacillota</taxon>
        <taxon>Bacilli</taxon>
        <taxon>Bacillales</taxon>
        <taxon>Bacillaceae</taxon>
        <taxon>Tigheibacillus</taxon>
    </lineage>
</organism>
<evidence type="ECO:0000313" key="1">
    <source>
        <dbReference type="EMBL" id="MDY0394455.1"/>
    </source>
</evidence>
<proteinExistence type="predicted"/>
<keyword evidence="2" id="KW-1185">Reference proteome</keyword>
<dbReference type="Gene3D" id="3.30.450.20">
    <property type="entry name" value="PAS domain"/>
    <property type="match status" value="1"/>
</dbReference>
<dbReference type="Proteomes" id="UP001281447">
    <property type="component" value="Unassembled WGS sequence"/>
</dbReference>